<dbReference type="SUPFAM" id="SSF56796">
    <property type="entry name" value="Dehydroquinate synthase-like"/>
    <property type="match status" value="1"/>
</dbReference>
<protein>
    <submittedName>
        <fullName evidence="4">Uncharacterized protein</fullName>
    </submittedName>
</protein>
<dbReference type="GeneID" id="88359539"/>
<dbReference type="Pfam" id="PF00465">
    <property type="entry name" value="Fe-ADH"/>
    <property type="match status" value="1"/>
</dbReference>
<dbReference type="GO" id="GO:0004022">
    <property type="term" value="F:alcohol dehydrogenase (NAD+) activity"/>
    <property type="evidence" value="ECO:0007669"/>
    <property type="project" value="UniProtKB-ARBA"/>
</dbReference>
<feature type="domain" description="Fe-containing alcohol dehydrogenase-like C-terminal" evidence="3">
    <location>
        <begin position="199"/>
        <end position="395"/>
    </location>
</feature>
<dbReference type="KEGG" id="ntp:CRH09_19445"/>
<dbReference type="AlphaFoldDB" id="A0A291RL36"/>
<accession>A0A291RL36</accession>
<name>A0A291RL36_9NOCA</name>
<reference evidence="4 5" key="1">
    <citation type="submission" date="2017-10" db="EMBL/GenBank/DDBJ databases">
        <title>Comparative genomics between pathogenic Norcardia.</title>
        <authorList>
            <person name="Zeng L."/>
        </authorList>
    </citation>
    <scope>NUCLEOTIDE SEQUENCE [LARGE SCALE GENOMIC DNA]</scope>
    <source>
        <strain evidence="4 5">NC_YFY_NT001</strain>
    </source>
</reference>
<dbReference type="EMBL" id="CP023778">
    <property type="protein sequence ID" value="ATL68035.1"/>
    <property type="molecule type" value="Genomic_DNA"/>
</dbReference>
<proteinExistence type="predicted"/>
<evidence type="ECO:0000313" key="5">
    <source>
        <dbReference type="Proteomes" id="UP000221961"/>
    </source>
</evidence>
<dbReference type="PANTHER" id="PTHR11496:SF103">
    <property type="entry name" value="DEHYDROGENASE, PUTATIVE-RELATED"/>
    <property type="match status" value="1"/>
</dbReference>
<sequence>MIAPPTGVPEVAALDRLPGHPAAYFGAGAADRIADIVDGWHAQRVLLVHGRRSFQASGAERIVEPLAAHRILHHFDGVRANPTIEQVAAGVAVVARFRPDLVIGIGGGSALDTAKAMALLAAQSAEPQRCLSVPALIGAPRACGLLLVPTTAGTGSEVTRFATVYRGFDKYSIDHPGMRADVAVIDPELTASQAIPLAVAGALDAFSQAVESWWAVRANAFSRVVAADAVQVLARALGEVLRRGDFDGPDLRSRLAWGAALAGVAIDISRTTAAHALSYALTARLGIPHGVAVALHLPWLLEHNARLTSGDCAHPLGPGFVRDVVAVVDDTTQRRAGVAVGDLVGGLLALGGYPRRLGELGLAAEEWAPVIRGAVSSARAGNNPRPVRVEDVLAQLMS</sequence>
<feature type="domain" description="Alcohol dehydrogenase iron-type/glycerol dehydrogenase GldA" evidence="2">
    <location>
        <begin position="23"/>
        <end position="187"/>
    </location>
</feature>
<evidence type="ECO:0000259" key="2">
    <source>
        <dbReference type="Pfam" id="PF00465"/>
    </source>
</evidence>
<keyword evidence="1" id="KW-0560">Oxidoreductase</keyword>
<dbReference type="InterPro" id="IPR056798">
    <property type="entry name" value="ADH_Fe_C"/>
</dbReference>
<dbReference type="FunFam" id="3.40.50.1970:FF:000003">
    <property type="entry name" value="Alcohol dehydrogenase, iron-containing"/>
    <property type="match status" value="1"/>
</dbReference>
<dbReference type="GO" id="GO:0046872">
    <property type="term" value="F:metal ion binding"/>
    <property type="evidence" value="ECO:0007669"/>
    <property type="project" value="InterPro"/>
</dbReference>
<dbReference type="InterPro" id="IPR001670">
    <property type="entry name" value="ADH_Fe/GldA"/>
</dbReference>
<evidence type="ECO:0000256" key="1">
    <source>
        <dbReference type="ARBA" id="ARBA00023002"/>
    </source>
</evidence>
<evidence type="ECO:0000313" key="4">
    <source>
        <dbReference type="EMBL" id="ATL68035.1"/>
    </source>
</evidence>
<dbReference type="InterPro" id="IPR035873">
    <property type="entry name" value="PhpC"/>
</dbReference>
<dbReference type="CDD" id="cd08182">
    <property type="entry name" value="HEPD"/>
    <property type="match status" value="1"/>
</dbReference>
<dbReference type="GO" id="GO:0017000">
    <property type="term" value="P:antibiotic biosynthetic process"/>
    <property type="evidence" value="ECO:0007669"/>
    <property type="project" value="InterPro"/>
</dbReference>
<dbReference type="Gene3D" id="3.40.50.1970">
    <property type="match status" value="1"/>
</dbReference>
<evidence type="ECO:0000259" key="3">
    <source>
        <dbReference type="Pfam" id="PF25137"/>
    </source>
</evidence>
<organism evidence="4 5">
    <name type="scientific">Nocardia terpenica</name>
    <dbReference type="NCBI Taxonomy" id="455432"/>
    <lineage>
        <taxon>Bacteria</taxon>
        <taxon>Bacillati</taxon>
        <taxon>Actinomycetota</taxon>
        <taxon>Actinomycetes</taxon>
        <taxon>Mycobacteriales</taxon>
        <taxon>Nocardiaceae</taxon>
        <taxon>Nocardia</taxon>
    </lineage>
</organism>
<dbReference type="InterPro" id="IPR039697">
    <property type="entry name" value="Alcohol_dehydrogenase_Fe"/>
</dbReference>
<dbReference type="RefSeq" id="WP_098695137.1">
    <property type="nucleotide sequence ID" value="NZ_CP023778.1"/>
</dbReference>
<dbReference type="Proteomes" id="UP000221961">
    <property type="component" value="Chromosome"/>
</dbReference>
<dbReference type="PANTHER" id="PTHR11496">
    <property type="entry name" value="ALCOHOL DEHYDROGENASE"/>
    <property type="match status" value="1"/>
</dbReference>
<dbReference type="Pfam" id="PF25137">
    <property type="entry name" value="ADH_Fe_C"/>
    <property type="match status" value="1"/>
</dbReference>
<dbReference type="Gene3D" id="1.20.1090.10">
    <property type="entry name" value="Dehydroquinate synthase-like - alpha domain"/>
    <property type="match status" value="1"/>
</dbReference>
<gene>
    <name evidence="4" type="ORF">CRH09_19445</name>
</gene>